<dbReference type="EMBL" id="JAMKPW020000009">
    <property type="protein sequence ID" value="KAK8215123.1"/>
    <property type="molecule type" value="Genomic_DNA"/>
</dbReference>
<proteinExistence type="predicted"/>
<dbReference type="Proteomes" id="UP001320706">
    <property type="component" value="Unassembled WGS sequence"/>
</dbReference>
<evidence type="ECO:0000313" key="2">
    <source>
        <dbReference type="Proteomes" id="UP001320706"/>
    </source>
</evidence>
<evidence type="ECO:0000313" key="1">
    <source>
        <dbReference type="EMBL" id="KAK8215123.1"/>
    </source>
</evidence>
<reference evidence="1" key="1">
    <citation type="submission" date="2024-02" db="EMBL/GenBank/DDBJ databases">
        <title>Metagenome Assembled Genome of Zalaria obscura JY119.</title>
        <authorList>
            <person name="Vighnesh L."/>
            <person name="Jagadeeshwari U."/>
            <person name="Venkata Ramana C."/>
            <person name="Sasikala C."/>
        </authorList>
    </citation>
    <scope>NUCLEOTIDE SEQUENCE</scope>
    <source>
        <strain evidence="1">JY119</strain>
    </source>
</reference>
<gene>
    <name evidence="1" type="ORF">M8818_002133</name>
</gene>
<organism evidence="1 2">
    <name type="scientific">Zalaria obscura</name>
    <dbReference type="NCBI Taxonomy" id="2024903"/>
    <lineage>
        <taxon>Eukaryota</taxon>
        <taxon>Fungi</taxon>
        <taxon>Dikarya</taxon>
        <taxon>Ascomycota</taxon>
        <taxon>Pezizomycotina</taxon>
        <taxon>Dothideomycetes</taxon>
        <taxon>Dothideomycetidae</taxon>
        <taxon>Dothideales</taxon>
        <taxon>Zalariaceae</taxon>
        <taxon>Zalaria</taxon>
    </lineage>
</organism>
<name>A0ACC3SJW9_9PEZI</name>
<protein>
    <submittedName>
        <fullName evidence="1">Uncharacterized protein</fullName>
    </submittedName>
</protein>
<keyword evidence="2" id="KW-1185">Reference proteome</keyword>
<comment type="caution">
    <text evidence="1">The sequence shown here is derived from an EMBL/GenBank/DDBJ whole genome shotgun (WGS) entry which is preliminary data.</text>
</comment>
<sequence length="394" mass="42094">MLLVLFHAENENGTGLYDGSGGDLSARKYASALEWMLMQEAEARTSLSRPTLSSTHPLPFLPSTPTLSAASLPYPSASPSPFPLAPLLTLPPAFGAAYVGETFACTLCANNELRDEDGGRTVVSDVRIRAELQTPGTEGGIALSFDPYTESGTDSGTEGQEQQQQAAEEKEQEQEKEKEQDGKASSSKRILLPGATQQRIVRHLLTEEGTHVLAVTVTYNETVTAAAPAGQGNSGPGPAASGRVRTFRKLYQFVAQQVVGVRTKIGEMEVRAKGQGKKTRRFAIEAQLENLGDAAVVLEAVDVVLARGLRSQSLNFWDRQEAGEGKGERGGEGTGPVLAPQDVMQVAFVLEKVEGAELEEKGDRVVLAQLVAKWRGPMGEMGSLTTGWLGSRGR</sequence>
<accession>A0ACC3SJW9</accession>